<evidence type="ECO:0000313" key="2">
    <source>
        <dbReference type="Proteomes" id="UP000549617"/>
    </source>
</evidence>
<dbReference type="Pfam" id="PF00132">
    <property type="entry name" value="Hexapep"/>
    <property type="match status" value="1"/>
</dbReference>
<reference evidence="1 2" key="1">
    <citation type="submission" date="2020-08" db="EMBL/GenBank/DDBJ databases">
        <title>Genomic Encyclopedia of Type Strains, Phase IV (KMG-IV): sequencing the most valuable type-strain genomes for metagenomic binning, comparative biology and taxonomic classification.</title>
        <authorList>
            <person name="Goeker M."/>
        </authorList>
    </citation>
    <scope>NUCLEOTIDE SEQUENCE [LARGE SCALE GENOMIC DNA]</scope>
    <source>
        <strain evidence="1 2">DSM 25079</strain>
    </source>
</reference>
<dbReference type="SUPFAM" id="SSF51161">
    <property type="entry name" value="Trimeric LpxA-like enzymes"/>
    <property type="match status" value="1"/>
</dbReference>
<dbReference type="AlphaFoldDB" id="A0A7W9AFY5"/>
<sequence>MPNYQLGRIAPTLPAIGTYWIAPTADVIGDVRLSPGASIWFGSVLRGDNEPIIVGEDSNIQDGCILHSDPGVPLTICDQVTVGHNVILHGCVIGTNSLIGMGAIILNGASIGRDCLIGAGALITGNKVIPDGSLVLGNPGKIVRQTSADEMASIAQSALSYKLKWRRYKANLAPC</sequence>
<accession>A0A7W9AFY5</accession>
<gene>
    <name evidence="1" type="ORF">FHS49_000798</name>
</gene>
<comment type="caution">
    <text evidence="1">The sequence shown here is derived from an EMBL/GenBank/DDBJ whole genome shotgun (WGS) entry which is preliminary data.</text>
</comment>
<proteinExistence type="predicted"/>
<dbReference type="InterPro" id="IPR047324">
    <property type="entry name" value="LbH_gamma_CA-like"/>
</dbReference>
<dbReference type="Proteomes" id="UP000549617">
    <property type="component" value="Unassembled WGS sequence"/>
</dbReference>
<protein>
    <submittedName>
        <fullName evidence="1">Carbonic anhydrase/acetyltransferase-like protein (Isoleucine patch superfamily)</fullName>
    </submittedName>
</protein>
<evidence type="ECO:0000313" key="1">
    <source>
        <dbReference type="EMBL" id="MBB5684807.1"/>
    </source>
</evidence>
<dbReference type="GO" id="GO:0016740">
    <property type="term" value="F:transferase activity"/>
    <property type="evidence" value="ECO:0007669"/>
    <property type="project" value="UniProtKB-KW"/>
</dbReference>
<dbReference type="PANTHER" id="PTHR13061:SF29">
    <property type="entry name" value="GAMMA CARBONIC ANHYDRASE-LIKE 1, MITOCHONDRIAL-RELATED"/>
    <property type="match status" value="1"/>
</dbReference>
<dbReference type="InterPro" id="IPR001451">
    <property type="entry name" value="Hexapep"/>
</dbReference>
<dbReference type="InterPro" id="IPR050484">
    <property type="entry name" value="Transf_Hexapept/Carb_Anhydrase"/>
</dbReference>
<name>A0A7W9AFY5_9SPHN</name>
<dbReference type="Gene3D" id="2.160.10.10">
    <property type="entry name" value="Hexapeptide repeat proteins"/>
    <property type="match status" value="1"/>
</dbReference>
<keyword evidence="2" id="KW-1185">Reference proteome</keyword>
<dbReference type="CDD" id="cd04645">
    <property type="entry name" value="LbH_gamma_CA_like"/>
    <property type="match status" value="1"/>
</dbReference>
<dbReference type="EMBL" id="JACIJC010000001">
    <property type="protein sequence ID" value="MBB5684807.1"/>
    <property type="molecule type" value="Genomic_DNA"/>
</dbReference>
<keyword evidence="1" id="KW-0808">Transferase</keyword>
<organism evidence="1 2">
    <name type="scientific">Sphingobium boeckii</name>
    <dbReference type="NCBI Taxonomy" id="1082345"/>
    <lineage>
        <taxon>Bacteria</taxon>
        <taxon>Pseudomonadati</taxon>
        <taxon>Pseudomonadota</taxon>
        <taxon>Alphaproteobacteria</taxon>
        <taxon>Sphingomonadales</taxon>
        <taxon>Sphingomonadaceae</taxon>
        <taxon>Sphingobium</taxon>
    </lineage>
</organism>
<dbReference type="PANTHER" id="PTHR13061">
    <property type="entry name" value="DYNACTIN SUBUNIT P25"/>
    <property type="match status" value="1"/>
</dbReference>
<dbReference type="InterPro" id="IPR011004">
    <property type="entry name" value="Trimer_LpxA-like_sf"/>
</dbReference>